<dbReference type="RefSeq" id="WP_157482444.1">
    <property type="nucleotide sequence ID" value="NZ_WOWP01000021.1"/>
</dbReference>
<accession>A0A6N8HBW8</accession>
<dbReference type="Proteomes" id="UP000433945">
    <property type="component" value="Unassembled WGS sequence"/>
</dbReference>
<gene>
    <name evidence="1" type="ORF">GN157_06955</name>
</gene>
<dbReference type="OrthoDB" id="1359750at2"/>
<reference evidence="1 2" key="1">
    <citation type="submission" date="2019-12" db="EMBL/GenBank/DDBJ databases">
        <authorList>
            <person name="Sun J.-Q."/>
        </authorList>
    </citation>
    <scope>NUCLEOTIDE SEQUENCE [LARGE SCALE GENOMIC DNA]</scope>
    <source>
        <strain evidence="1 2">JCM 17928</strain>
    </source>
</reference>
<sequence>MEIQFVERNVNSTSVTYHRVTKEQKLIFEEAYLETEYIWTLSGYLGKCDLYSMEFSQYRGVSHTIGELSAEYLLDILNNDYCFDFDYEPKEGDILEFVYNYKLPDAKHMPKRINIECWSAFIFTKGKWVLARHYDVKLKRITQGFIKIVS</sequence>
<evidence type="ECO:0000313" key="1">
    <source>
        <dbReference type="EMBL" id="MUV03443.1"/>
    </source>
</evidence>
<organism evidence="1 2">
    <name type="scientific">Flavobacterium rakeshii</name>
    <dbReference type="NCBI Taxonomy" id="1038845"/>
    <lineage>
        <taxon>Bacteria</taxon>
        <taxon>Pseudomonadati</taxon>
        <taxon>Bacteroidota</taxon>
        <taxon>Flavobacteriia</taxon>
        <taxon>Flavobacteriales</taxon>
        <taxon>Flavobacteriaceae</taxon>
        <taxon>Flavobacterium</taxon>
    </lineage>
</organism>
<proteinExistence type="predicted"/>
<keyword evidence="2" id="KW-1185">Reference proteome</keyword>
<comment type="caution">
    <text evidence="1">The sequence shown here is derived from an EMBL/GenBank/DDBJ whole genome shotgun (WGS) entry which is preliminary data.</text>
</comment>
<protein>
    <submittedName>
        <fullName evidence="1">Uncharacterized protein</fullName>
    </submittedName>
</protein>
<dbReference type="AlphaFoldDB" id="A0A6N8HBW8"/>
<dbReference type="EMBL" id="WOWP01000021">
    <property type="protein sequence ID" value="MUV03443.1"/>
    <property type="molecule type" value="Genomic_DNA"/>
</dbReference>
<evidence type="ECO:0000313" key="2">
    <source>
        <dbReference type="Proteomes" id="UP000433945"/>
    </source>
</evidence>
<name>A0A6N8HBW8_9FLAO</name>